<feature type="transmembrane region" description="Helical" evidence="1">
    <location>
        <begin position="12"/>
        <end position="33"/>
    </location>
</feature>
<keyword evidence="1" id="KW-1133">Transmembrane helix</keyword>
<proteinExistence type="predicted"/>
<dbReference type="AlphaFoldDB" id="A0A6B0V3E0"/>
<dbReference type="EMBL" id="GIFC01014329">
    <property type="protein sequence ID" value="MXU96412.1"/>
    <property type="molecule type" value="Transcribed_RNA"/>
</dbReference>
<keyword evidence="1" id="KW-0812">Transmembrane</keyword>
<organism evidence="2">
    <name type="scientific">Ixodes ricinus</name>
    <name type="common">Common tick</name>
    <name type="synonym">Acarus ricinus</name>
    <dbReference type="NCBI Taxonomy" id="34613"/>
    <lineage>
        <taxon>Eukaryota</taxon>
        <taxon>Metazoa</taxon>
        <taxon>Ecdysozoa</taxon>
        <taxon>Arthropoda</taxon>
        <taxon>Chelicerata</taxon>
        <taxon>Arachnida</taxon>
        <taxon>Acari</taxon>
        <taxon>Parasitiformes</taxon>
        <taxon>Ixodida</taxon>
        <taxon>Ixodoidea</taxon>
        <taxon>Ixodidae</taxon>
        <taxon>Ixodinae</taxon>
        <taxon>Ixodes</taxon>
    </lineage>
</organism>
<evidence type="ECO:0000256" key="1">
    <source>
        <dbReference type="SAM" id="Phobius"/>
    </source>
</evidence>
<accession>A0A6B0V3E0</accession>
<protein>
    <submittedName>
        <fullName evidence="2">Putative secreted protein</fullName>
    </submittedName>
</protein>
<sequence length="215" mass="23059">MVVILGGSLMMLLLLLLMVVVRLLMLVLGRWLVRRARRLPQHHGFEVAIVFGILVAAELALCLLMASLMAVVVCPRRAHLAFVPLPGCHRLHVRTKHLLVVPVVDELHHAGVAVGRHLVHHRPVELSVLPVLCQHLLPRGHAPLLRRPCRCLLEVALAGRRRSRVLHGLGACCCRPPAVAAVALGRSQGRVPGSGRSQGGIPGGGTAAVCLVIGP</sequence>
<reference evidence="2" key="1">
    <citation type="submission" date="2019-12" db="EMBL/GenBank/DDBJ databases">
        <title>An insight into the sialome of adult female Ixodes ricinus ticks feeding for 6 days.</title>
        <authorList>
            <person name="Perner J."/>
            <person name="Ribeiro J.M.C."/>
        </authorList>
    </citation>
    <scope>NUCLEOTIDE SEQUENCE</scope>
    <source>
        <strain evidence="2">Semi-engorged</strain>
        <tissue evidence="2">Salivary glands</tissue>
    </source>
</reference>
<feature type="transmembrane region" description="Helical" evidence="1">
    <location>
        <begin position="45"/>
        <end position="73"/>
    </location>
</feature>
<evidence type="ECO:0000313" key="2">
    <source>
        <dbReference type="EMBL" id="MXU96412.1"/>
    </source>
</evidence>
<name>A0A6B0V3E0_IXORI</name>
<keyword evidence="1" id="KW-0472">Membrane</keyword>